<proteinExistence type="predicted"/>
<dbReference type="KEGG" id="dci:103507525"/>
<reference evidence="3" key="1">
    <citation type="submission" date="2025-08" db="UniProtKB">
        <authorList>
            <consortium name="RefSeq"/>
        </authorList>
    </citation>
    <scope>IDENTIFICATION</scope>
</reference>
<dbReference type="GeneID" id="103507525"/>
<sequence>MNSLVSLKLTPCLGICVKSALWLQASLLLLFQVLPLHARSSHSTCVSPHVSCRLGSTRHDIRRDPNKPGVLRIKLPPNPNVTDYLDQTQGWERYSIIFGENWTHGQIESNGFTRRKMRKPHKYNKAFARQMVTYMQEHMDFEMPPSTSSEEMRQYEADFIARGNKTTEPPSVEMAWNRTLHPDDEYYAYDDRTTKFPITSLHWLQNDDYKWTTSAEFAEIWHKVKLARIGNISFDPFPAKTTRSRVHQKRIADEMTVVDHFDIHAIPTIPEEYLFFTTTPKHIPSIELKMGSPDYFNDSIDVNLLPKPNLTQYKGQFDSAEHVLNVLIDKFNISSEPLYSSEYFLQTMYKNQPTFSTPEFLRRRHEERKKKKAAAKAASMGIPTPSPGMEVEYPDI</sequence>
<organism evidence="2 3">
    <name type="scientific">Diaphorina citri</name>
    <name type="common">Asian citrus psyllid</name>
    <dbReference type="NCBI Taxonomy" id="121845"/>
    <lineage>
        <taxon>Eukaryota</taxon>
        <taxon>Metazoa</taxon>
        <taxon>Ecdysozoa</taxon>
        <taxon>Arthropoda</taxon>
        <taxon>Hexapoda</taxon>
        <taxon>Insecta</taxon>
        <taxon>Pterygota</taxon>
        <taxon>Neoptera</taxon>
        <taxon>Paraneoptera</taxon>
        <taxon>Hemiptera</taxon>
        <taxon>Sternorrhyncha</taxon>
        <taxon>Psylloidea</taxon>
        <taxon>Psyllidae</taxon>
        <taxon>Diaphorininae</taxon>
        <taxon>Diaphorina</taxon>
    </lineage>
</organism>
<accession>A0A1S3CY73</accession>
<dbReference type="PaxDb" id="121845-A0A1S3CY73"/>
<dbReference type="AlphaFoldDB" id="A0A1S3CY73"/>
<name>A0A1S3CY73_DIACI</name>
<dbReference type="Proteomes" id="UP000079169">
    <property type="component" value="Unplaced"/>
</dbReference>
<keyword evidence="2" id="KW-1185">Reference proteome</keyword>
<evidence type="ECO:0000256" key="1">
    <source>
        <dbReference type="SAM" id="MobiDB-lite"/>
    </source>
</evidence>
<evidence type="ECO:0000313" key="3">
    <source>
        <dbReference type="RefSeq" id="XP_008470224.1"/>
    </source>
</evidence>
<dbReference type="RefSeq" id="XP_008470224.1">
    <property type="nucleotide sequence ID" value="XM_008472002.2"/>
</dbReference>
<gene>
    <name evidence="3" type="primary">LOC103507525</name>
</gene>
<evidence type="ECO:0000313" key="2">
    <source>
        <dbReference type="Proteomes" id="UP000079169"/>
    </source>
</evidence>
<feature type="region of interest" description="Disordered" evidence="1">
    <location>
        <begin position="369"/>
        <end position="396"/>
    </location>
</feature>
<protein>
    <submittedName>
        <fullName evidence="3">Uncharacterized protein LOC103507525 isoform X1</fullName>
    </submittedName>
</protein>